<proteinExistence type="predicted"/>
<protein>
    <submittedName>
        <fullName evidence="3">Uncharacterized protein</fullName>
    </submittedName>
</protein>
<evidence type="ECO:0000313" key="4">
    <source>
        <dbReference type="Proteomes" id="UP001396334"/>
    </source>
</evidence>
<dbReference type="Proteomes" id="UP001396334">
    <property type="component" value="Unassembled WGS sequence"/>
</dbReference>
<dbReference type="EMBL" id="JBBPBN010001389">
    <property type="protein sequence ID" value="KAK8478331.1"/>
    <property type="molecule type" value="Genomic_DNA"/>
</dbReference>
<comment type="caution">
    <text evidence="3">The sequence shown here is derived from an EMBL/GenBank/DDBJ whole genome shotgun (WGS) entry which is preliminary data.</text>
</comment>
<name>A0ABR1ZE34_9ROSI</name>
<feature type="signal peptide" evidence="2">
    <location>
        <begin position="1"/>
        <end position="27"/>
    </location>
</feature>
<feature type="region of interest" description="Disordered" evidence="1">
    <location>
        <begin position="56"/>
        <end position="104"/>
    </location>
</feature>
<feature type="compositionally biased region" description="Pro residues" evidence="1">
    <location>
        <begin position="86"/>
        <end position="104"/>
    </location>
</feature>
<gene>
    <name evidence="3" type="ORF">V6N11_061712</name>
</gene>
<feature type="chain" id="PRO_5045795080" evidence="2">
    <location>
        <begin position="28"/>
        <end position="189"/>
    </location>
</feature>
<organism evidence="3 4">
    <name type="scientific">Hibiscus sabdariffa</name>
    <name type="common">roselle</name>
    <dbReference type="NCBI Taxonomy" id="183260"/>
    <lineage>
        <taxon>Eukaryota</taxon>
        <taxon>Viridiplantae</taxon>
        <taxon>Streptophyta</taxon>
        <taxon>Embryophyta</taxon>
        <taxon>Tracheophyta</taxon>
        <taxon>Spermatophyta</taxon>
        <taxon>Magnoliopsida</taxon>
        <taxon>eudicotyledons</taxon>
        <taxon>Gunneridae</taxon>
        <taxon>Pentapetalae</taxon>
        <taxon>rosids</taxon>
        <taxon>malvids</taxon>
        <taxon>Malvales</taxon>
        <taxon>Malvaceae</taxon>
        <taxon>Malvoideae</taxon>
        <taxon>Hibiscus</taxon>
    </lineage>
</organism>
<evidence type="ECO:0000313" key="3">
    <source>
        <dbReference type="EMBL" id="KAK8478331.1"/>
    </source>
</evidence>
<evidence type="ECO:0000256" key="1">
    <source>
        <dbReference type="SAM" id="MobiDB-lite"/>
    </source>
</evidence>
<keyword evidence="2" id="KW-0732">Signal</keyword>
<keyword evidence="4" id="KW-1185">Reference proteome</keyword>
<evidence type="ECO:0000256" key="2">
    <source>
        <dbReference type="SAM" id="SignalP"/>
    </source>
</evidence>
<accession>A0ABR1ZE34</accession>
<sequence length="189" mass="21370">METISMRKRFVMANAVSILFMLIAVESQSLLPSNDSSSEETSLLSDTKYLLELQPQSTQNDEFPQDPNEPFEIEFPLGTESNDEIPTPPPPSPAPPSPTKPAPCPPKHPWTLDDTCKTRCSTMCIRHKVPILNNLCNGICGRRCILYYAQLIYNCTVHCSYSMPKLVKCDKKKEAAYVSYCYHKCIKKF</sequence>
<reference evidence="3 4" key="1">
    <citation type="journal article" date="2024" name="G3 (Bethesda)">
        <title>Genome assembly of Hibiscus sabdariffa L. provides insights into metabolisms of medicinal natural products.</title>
        <authorList>
            <person name="Kim T."/>
        </authorList>
    </citation>
    <scope>NUCLEOTIDE SEQUENCE [LARGE SCALE GENOMIC DNA]</scope>
    <source>
        <strain evidence="3">TK-2024</strain>
        <tissue evidence="3">Old leaves</tissue>
    </source>
</reference>